<feature type="non-terminal residue" evidence="18">
    <location>
        <position position="443"/>
    </location>
</feature>
<keyword evidence="13" id="KW-0325">Glycoprotein</keyword>
<organism evidence="18 19">
    <name type="scientific">Mugilogobius chulae</name>
    <name type="common">yellowstripe goby</name>
    <dbReference type="NCBI Taxonomy" id="88201"/>
    <lineage>
        <taxon>Eukaryota</taxon>
        <taxon>Metazoa</taxon>
        <taxon>Chordata</taxon>
        <taxon>Craniata</taxon>
        <taxon>Vertebrata</taxon>
        <taxon>Euteleostomi</taxon>
        <taxon>Actinopterygii</taxon>
        <taxon>Neopterygii</taxon>
        <taxon>Teleostei</taxon>
        <taxon>Neoteleostei</taxon>
        <taxon>Acanthomorphata</taxon>
        <taxon>Gobiaria</taxon>
        <taxon>Gobiiformes</taxon>
        <taxon>Gobioidei</taxon>
        <taxon>Gobiidae</taxon>
        <taxon>Gobionellinae</taxon>
        <taxon>Mugilogobius</taxon>
    </lineage>
</organism>
<protein>
    <recommendedName>
        <fullName evidence="2">receptor protein-tyrosine kinase</fullName>
        <ecNumber evidence="2">2.7.10.1</ecNumber>
    </recommendedName>
</protein>
<keyword evidence="11" id="KW-0829">Tyrosine-protein kinase</keyword>
<dbReference type="InterPro" id="IPR006211">
    <property type="entry name" value="Furin-like_Cys-rich_dom"/>
</dbReference>
<dbReference type="SUPFAM" id="SSF52058">
    <property type="entry name" value="L domain-like"/>
    <property type="match status" value="1"/>
</dbReference>
<dbReference type="GO" id="GO:0005524">
    <property type="term" value="F:ATP binding"/>
    <property type="evidence" value="ECO:0007669"/>
    <property type="project" value="UniProtKB-KW"/>
</dbReference>
<dbReference type="AlphaFoldDB" id="A0AAW0MIE2"/>
<dbReference type="GO" id="GO:0016020">
    <property type="term" value="C:membrane"/>
    <property type="evidence" value="ECO:0007669"/>
    <property type="project" value="UniProtKB-SubCell"/>
</dbReference>
<comment type="subcellular location">
    <subcellularLocation>
        <location evidence="1">Membrane</location>
        <topology evidence="1">Single-pass type I membrane protein</topology>
    </subcellularLocation>
</comment>
<keyword evidence="4" id="KW-0808">Transferase</keyword>
<dbReference type="Pfam" id="PF01030">
    <property type="entry name" value="Recep_L_domain"/>
    <property type="match status" value="1"/>
</dbReference>
<feature type="transmembrane region" description="Helical" evidence="15">
    <location>
        <begin position="412"/>
        <end position="432"/>
    </location>
</feature>
<gene>
    <name evidence="18" type="ORF">WMY93_034246</name>
</gene>
<keyword evidence="9 15" id="KW-1133">Transmembrane helix</keyword>
<dbReference type="EC" id="2.7.10.1" evidence="2"/>
<keyword evidence="8" id="KW-0067">ATP-binding</keyword>
<evidence type="ECO:0000256" key="7">
    <source>
        <dbReference type="ARBA" id="ARBA00022777"/>
    </source>
</evidence>
<dbReference type="CDD" id="cd00064">
    <property type="entry name" value="FU"/>
    <property type="match status" value="1"/>
</dbReference>
<evidence type="ECO:0000256" key="8">
    <source>
        <dbReference type="ARBA" id="ARBA00022840"/>
    </source>
</evidence>
<dbReference type="Pfam" id="PF00757">
    <property type="entry name" value="Furin-like"/>
    <property type="match status" value="1"/>
</dbReference>
<evidence type="ECO:0000256" key="14">
    <source>
        <dbReference type="ARBA" id="ARBA00051243"/>
    </source>
</evidence>
<dbReference type="EMBL" id="JBBPFD010000442">
    <property type="protein sequence ID" value="KAK7878877.1"/>
    <property type="molecule type" value="Genomic_DNA"/>
</dbReference>
<evidence type="ECO:0000256" key="5">
    <source>
        <dbReference type="ARBA" id="ARBA00022692"/>
    </source>
</evidence>
<keyword evidence="5 15" id="KW-0812">Transmembrane</keyword>
<dbReference type="Gene3D" id="3.80.20.20">
    <property type="entry name" value="Receptor L-domain"/>
    <property type="match status" value="1"/>
</dbReference>
<dbReference type="FunFam" id="2.10.220.10:FF:000001">
    <property type="entry name" value="Receptor protein-tyrosine kinase"/>
    <property type="match status" value="1"/>
</dbReference>
<keyword evidence="10 15" id="KW-0472">Membrane</keyword>
<evidence type="ECO:0000256" key="4">
    <source>
        <dbReference type="ARBA" id="ARBA00022679"/>
    </source>
</evidence>
<evidence type="ECO:0000256" key="6">
    <source>
        <dbReference type="ARBA" id="ARBA00022741"/>
    </source>
</evidence>
<evidence type="ECO:0000256" key="11">
    <source>
        <dbReference type="ARBA" id="ARBA00023137"/>
    </source>
</evidence>
<evidence type="ECO:0000259" key="16">
    <source>
        <dbReference type="Pfam" id="PF00757"/>
    </source>
</evidence>
<evidence type="ECO:0000256" key="2">
    <source>
        <dbReference type="ARBA" id="ARBA00011902"/>
    </source>
</evidence>
<keyword evidence="6" id="KW-0547">Nucleotide-binding</keyword>
<feature type="domain" description="Furin-like cysteine-rich" evidence="16">
    <location>
        <begin position="116"/>
        <end position="261"/>
    </location>
</feature>
<dbReference type="InterPro" id="IPR036941">
    <property type="entry name" value="Rcpt_L-dom_sf"/>
</dbReference>
<evidence type="ECO:0000256" key="13">
    <source>
        <dbReference type="ARBA" id="ARBA00023180"/>
    </source>
</evidence>
<dbReference type="Proteomes" id="UP001460270">
    <property type="component" value="Unassembled WGS sequence"/>
</dbReference>
<evidence type="ECO:0000256" key="12">
    <source>
        <dbReference type="ARBA" id="ARBA00023170"/>
    </source>
</evidence>
<evidence type="ECO:0000256" key="15">
    <source>
        <dbReference type="SAM" id="Phobius"/>
    </source>
</evidence>
<keyword evidence="7" id="KW-0418">Kinase</keyword>
<evidence type="ECO:0000256" key="1">
    <source>
        <dbReference type="ARBA" id="ARBA00004479"/>
    </source>
</evidence>
<dbReference type="InterPro" id="IPR009030">
    <property type="entry name" value="Growth_fac_rcpt_cys_sf"/>
</dbReference>
<keyword evidence="3" id="KW-0597">Phosphoprotein</keyword>
<dbReference type="GO" id="GO:0007169">
    <property type="term" value="P:cell surface receptor protein tyrosine kinase signaling pathway"/>
    <property type="evidence" value="ECO:0007669"/>
    <property type="project" value="UniProtKB-ARBA"/>
</dbReference>
<evidence type="ECO:0000256" key="3">
    <source>
        <dbReference type="ARBA" id="ARBA00022553"/>
    </source>
</evidence>
<dbReference type="Gene3D" id="2.10.220.10">
    <property type="entry name" value="Hormone Receptor, Insulin-like Growth Factor Receptor 1, Chain A, domain 2"/>
    <property type="match status" value="1"/>
</dbReference>
<sequence length="443" mass="49123">MMQVWTEAYRSETIEEVGGYVLIAVNQVDSVPLSRLRLIRGNILYEGRFSLLVLTKCSSGVRDLQLSNLTEILRGGVKITHNPLLCHVTTIVWADILDQRTEPSKVELADNAVSCPACDVSCVNGSCWGPEPQSCQKFTRLLCADQCSRRCRGPTPADCCNEHCAAGCTGPHASDCLACQMFNDEGTCQRTCPHPMIIDNTGHPIPNPRAKFTFGPTCVKACPHNYVVMDWACVRSCPPGKYEVLEKGVHRCKDCDGPCPKGFRIGSSLLIIITLCESQTLSPRRQNEDSFKNDLRKVGAGLGFIIVKMNLRSDAIRHRKWIYASESLEYFDNFYILYIGSVKDEKLLQIESSASCSSGSLLKESFYQLCHEFHVCGRVQTPAPAPVVCLCCLCVSLCVFVYFVTVWGSDTCVLFVCLTCFSSCLTVCEVWGPIRDVSCSCRY</sequence>
<dbReference type="SUPFAM" id="SSF57184">
    <property type="entry name" value="Growth factor receptor domain"/>
    <property type="match status" value="1"/>
</dbReference>
<keyword evidence="19" id="KW-1185">Reference proteome</keyword>
<proteinExistence type="predicted"/>
<feature type="domain" description="Receptor L-domain" evidence="17">
    <location>
        <begin position="11"/>
        <end position="96"/>
    </location>
</feature>
<dbReference type="SMART" id="SM00261">
    <property type="entry name" value="FU"/>
    <property type="match status" value="2"/>
</dbReference>
<accession>A0AAW0MIE2</accession>
<name>A0AAW0MIE2_9GOBI</name>
<comment type="caution">
    <text evidence="18">The sequence shown here is derived from an EMBL/GenBank/DDBJ whole genome shotgun (WGS) entry which is preliminary data.</text>
</comment>
<comment type="catalytic activity">
    <reaction evidence="14">
        <text>L-tyrosyl-[protein] + ATP = O-phospho-L-tyrosyl-[protein] + ADP + H(+)</text>
        <dbReference type="Rhea" id="RHEA:10596"/>
        <dbReference type="Rhea" id="RHEA-COMP:10136"/>
        <dbReference type="Rhea" id="RHEA-COMP:20101"/>
        <dbReference type="ChEBI" id="CHEBI:15378"/>
        <dbReference type="ChEBI" id="CHEBI:30616"/>
        <dbReference type="ChEBI" id="CHEBI:46858"/>
        <dbReference type="ChEBI" id="CHEBI:61978"/>
        <dbReference type="ChEBI" id="CHEBI:456216"/>
        <dbReference type="EC" id="2.7.10.1"/>
    </reaction>
</comment>
<dbReference type="GO" id="GO:0004714">
    <property type="term" value="F:transmembrane receptor protein tyrosine kinase activity"/>
    <property type="evidence" value="ECO:0007669"/>
    <property type="project" value="UniProtKB-EC"/>
</dbReference>
<dbReference type="InterPro" id="IPR000494">
    <property type="entry name" value="Rcpt_L-dom"/>
</dbReference>
<evidence type="ECO:0000256" key="9">
    <source>
        <dbReference type="ARBA" id="ARBA00022989"/>
    </source>
</evidence>
<dbReference type="InterPro" id="IPR006212">
    <property type="entry name" value="Furin_repeat"/>
</dbReference>
<evidence type="ECO:0000256" key="10">
    <source>
        <dbReference type="ARBA" id="ARBA00023136"/>
    </source>
</evidence>
<reference evidence="19" key="1">
    <citation type="submission" date="2024-04" db="EMBL/GenBank/DDBJ databases">
        <title>Salinicola lusitanus LLJ914,a marine bacterium isolated from the Okinawa Trough.</title>
        <authorList>
            <person name="Li J."/>
        </authorList>
    </citation>
    <scope>NUCLEOTIDE SEQUENCE [LARGE SCALE GENOMIC DNA]</scope>
</reference>
<evidence type="ECO:0000313" key="19">
    <source>
        <dbReference type="Proteomes" id="UP001460270"/>
    </source>
</evidence>
<evidence type="ECO:0000313" key="18">
    <source>
        <dbReference type="EMBL" id="KAK7878877.1"/>
    </source>
</evidence>
<feature type="transmembrane region" description="Helical" evidence="15">
    <location>
        <begin position="385"/>
        <end position="405"/>
    </location>
</feature>
<evidence type="ECO:0000259" key="17">
    <source>
        <dbReference type="Pfam" id="PF01030"/>
    </source>
</evidence>
<keyword evidence="12" id="KW-0675">Receptor</keyword>